<dbReference type="AlphaFoldDB" id="R9BAV6"/>
<feature type="domain" description="DUF7834" evidence="2">
    <location>
        <begin position="212"/>
        <end position="457"/>
    </location>
</feature>
<organism evidence="3 4">
    <name type="scientific">Acinetobacter genomosp. 15BJ</name>
    <dbReference type="NCBI Taxonomy" id="106651"/>
    <lineage>
        <taxon>Bacteria</taxon>
        <taxon>Pseudomonadati</taxon>
        <taxon>Pseudomonadota</taxon>
        <taxon>Gammaproteobacteria</taxon>
        <taxon>Moraxellales</taxon>
        <taxon>Moraxellaceae</taxon>
        <taxon>Acinetobacter</taxon>
    </lineage>
</organism>
<dbReference type="InterPro" id="IPR004919">
    <property type="entry name" value="GmrSD_N"/>
</dbReference>
<feature type="domain" description="GmrSD restriction endonucleases N-terminal" evidence="1">
    <location>
        <begin position="38"/>
        <end position="196"/>
    </location>
</feature>
<dbReference type="EMBL" id="AQFL01000006">
    <property type="protein sequence ID" value="EOR09511.1"/>
    <property type="molecule type" value="Genomic_DNA"/>
</dbReference>
<accession>R9BAV6</accession>
<dbReference type="PANTHER" id="PTHR35149:SF2">
    <property type="entry name" value="DUF262 DOMAIN-CONTAINING PROTEIN"/>
    <property type="match status" value="1"/>
</dbReference>
<sequence length="525" mass="60990">MVIKQAITTSNDLTISDQKDVLVELLSFKNLANLKCPLTLDNYQRAYVWGADKVIQLLNDLVSFIQDSHEKAYYMGTILLHREVDEKQSNLCVIDGQQRLTSLAVLYWLLNERLPTHIQFSFRSSRSKVNIQQAKLTIKNWLDKNNLECAKLIEVYDRLLFTVIKVTKEDLAFTFFDTQNNRGVPLGSTDLLKAFHLRAIKSADAHLDELLQSHCAYRWESVQLQGTFSKLSPTHDFAPELFHYYLWRARNWTGNQVVELESKDEMFSHFGNRTKNTELGEVKLYPAGANQWGQSLNLTHDNDFYLNPTRQQLGLQSAYLPFSLRQPISRGVGFFLYAEKYAAILNLLVHKPSRDLEIQAVQQFYNQVVKTLSHYLQSLFRLCLLVYFDRLGSKGLLRFTLWLDHRIGEIRLSQSDIRRETPIKFLRDSKRNLLDVIANAYECDDVIDFLKQKDVSTTYTLNNGWIMKIGGNRLVQERYITAVSKYYRIESLEKKTAEYIELTAEGQLANQMKQIDSRFKGITYV</sequence>
<evidence type="ECO:0000259" key="1">
    <source>
        <dbReference type="Pfam" id="PF03235"/>
    </source>
</evidence>
<name>R9BAV6_9GAMM</name>
<evidence type="ECO:0000313" key="3">
    <source>
        <dbReference type="EMBL" id="EOR09511.1"/>
    </source>
</evidence>
<dbReference type="Pfam" id="PF25202">
    <property type="entry name" value="DUF7834"/>
    <property type="match status" value="1"/>
</dbReference>
<dbReference type="Proteomes" id="UP000016203">
    <property type="component" value="Unassembled WGS sequence"/>
</dbReference>
<dbReference type="PATRIC" id="fig|1217699.3.peg.973"/>
<gene>
    <name evidence="3" type="ORF">F896_01003</name>
</gene>
<protein>
    <submittedName>
        <fullName evidence="3">Uncharacterized protein</fullName>
    </submittedName>
</protein>
<dbReference type="InterPro" id="IPR057156">
    <property type="entry name" value="DUF7834"/>
</dbReference>
<dbReference type="HOGENOM" id="CLU_030645_0_0_6"/>
<dbReference type="RefSeq" id="WP_016162861.1">
    <property type="nucleotide sequence ID" value="NZ_KE007346.1"/>
</dbReference>
<dbReference type="PANTHER" id="PTHR35149">
    <property type="entry name" value="SLL5132 PROTEIN"/>
    <property type="match status" value="1"/>
</dbReference>
<evidence type="ECO:0000259" key="2">
    <source>
        <dbReference type="Pfam" id="PF25202"/>
    </source>
</evidence>
<evidence type="ECO:0000313" key="4">
    <source>
        <dbReference type="Proteomes" id="UP000016203"/>
    </source>
</evidence>
<dbReference type="Pfam" id="PF03235">
    <property type="entry name" value="GmrSD_N"/>
    <property type="match status" value="1"/>
</dbReference>
<proteinExistence type="predicted"/>
<reference evidence="3 4" key="1">
    <citation type="submission" date="2013-03" db="EMBL/GenBank/DDBJ databases">
        <title>The Genome Sequence of Acinetobacter sp. CIP 110321.</title>
        <authorList>
            <consortium name="The Broad Institute Genome Sequencing Platform"/>
            <consortium name="The Broad Institute Genome Sequencing Center for Infectious Disease"/>
            <person name="Cerqueira G."/>
            <person name="Feldgarden M."/>
            <person name="Courvalin P."/>
            <person name="Perichon B."/>
            <person name="Grillot-Courvalin C."/>
            <person name="Clermont D."/>
            <person name="Rocha E."/>
            <person name="Yoon E.-J."/>
            <person name="Nemec A."/>
            <person name="Walker B."/>
            <person name="Young S.K."/>
            <person name="Zeng Q."/>
            <person name="Gargeya S."/>
            <person name="Fitzgerald M."/>
            <person name="Haas B."/>
            <person name="Abouelleil A."/>
            <person name="Alvarado L."/>
            <person name="Arachchi H.M."/>
            <person name="Berlin A.M."/>
            <person name="Chapman S.B."/>
            <person name="Dewar J."/>
            <person name="Goldberg J."/>
            <person name="Griggs A."/>
            <person name="Gujja S."/>
            <person name="Hansen M."/>
            <person name="Howarth C."/>
            <person name="Imamovic A."/>
            <person name="Larimer J."/>
            <person name="McCowan C."/>
            <person name="Murphy C."/>
            <person name="Neiman D."/>
            <person name="Pearson M."/>
            <person name="Priest M."/>
            <person name="Roberts A."/>
            <person name="Saif S."/>
            <person name="Shea T."/>
            <person name="Sisk P."/>
            <person name="Sykes S."/>
            <person name="Wortman J."/>
            <person name="Nusbaum C."/>
            <person name="Birren B."/>
        </authorList>
    </citation>
    <scope>NUCLEOTIDE SEQUENCE [LARGE SCALE GENOMIC DNA]</scope>
    <source>
        <strain evidence="3 4">CIP 110321</strain>
    </source>
</reference>
<comment type="caution">
    <text evidence="3">The sequence shown here is derived from an EMBL/GenBank/DDBJ whole genome shotgun (WGS) entry which is preliminary data.</text>
</comment>